<dbReference type="PROSITE" id="PS00124">
    <property type="entry name" value="FBPASE"/>
    <property type="match status" value="1"/>
</dbReference>
<dbReference type="InterPro" id="IPR033391">
    <property type="entry name" value="FBPase_N"/>
</dbReference>
<dbReference type="HAMAP" id="MF_01855">
    <property type="entry name" value="FBPase_class1"/>
    <property type="match status" value="1"/>
</dbReference>
<dbReference type="InterPro" id="IPR000146">
    <property type="entry name" value="FBPase_class-1"/>
</dbReference>
<evidence type="ECO:0000256" key="6">
    <source>
        <dbReference type="ARBA" id="ARBA00022490"/>
    </source>
</evidence>
<protein>
    <recommendedName>
        <fullName evidence="12">Fructose-1,6-bisphosphatase, cytosolic</fullName>
        <ecNumber evidence="5">3.1.3.11</ecNumber>
    </recommendedName>
    <alternativeName>
        <fullName evidence="11">D-fructose-1,6-bisphosphate 1-phosphohydrolase</fullName>
    </alternativeName>
</protein>
<dbReference type="GO" id="GO:0005986">
    <property type="term" value="P:sucrose biosynthetic process"/>
    <property type="evidence" value="ECO:0007669"/>
    <property type="project" value="TreeGrafter"/>
</dbReference>
<comment type="similarity">
    <text evidence="4 13">Belongs to the FBPase class 1 family.</text>
</comment>
<dbReference type="EC" id="3.1.3.11" evidence="5"/>
<keyword evidence="6" id="KW-0963">Cytoplasm</keyword>
<dbReference type="Pfam" id="PF00316">
    <property type="entry name" value="FBPase"/>
    <property type="match status" value="1"/>
</dbReference>
<dbReference type="InterPro" id="IPR020548">
    <property type="entry name" value="Fructose_bisphosphatase_AS"/>
</dbReference>
<dbReference type="AlphaFoldDB" id="A0AAW2LVU2"/>
<dbReference type="PIRSF" id="PIRSF000904">
    <property type="entry name" value="FBPtase_SBPase"/>
    <property type="match status" value="1"/>
</dbReference>
<evidence type="ECO:0000256" key="12">
    <source>
        <dbReference type="ARBA" id="ARBA00040159"/>
    </source>
</evidence>
<dbReference type="PIRSF" id="PIRSF500210">
    <property type="entry name" value="FBPtase"/>
    <property type="match status" value="1"/>
</dbReference>
<evidence type="ECO:0000256" key="10">
    <source>
        <dbReference type="ARBA" id="ARBA00023277"/>
    </source>
</evidence>
<keyword evidence="7" id="KW-0479">Metal-binding</keyword>
<dbReference type="CDD" id="cd00354">
    <property type="entry name" value="FBPase"/>
    <property type="match status" value="1"/>
</dbReference>
<sequence length="318" mass="35416">MDHARDAHRTDLMTITRFVLNEQTKHPASRGDFTILLNHIVLGCKFVCSAVNKGEEQKKLDVLSNEVFIKALISSGRTCILVSEEDEEATFVEPSRRGKYCVMFDPLDGSSNIDCDIWHLHGQDEGKPKIDDVLQPGKNMVAAGYCMYGSSCMFLLSTGTGVNGFTLDPSLGEFILTHPNIKIPKKGKIYSVNEGNAKNWDSPTTKYVEKCKFPTDGSPAKSLRYVGSMVADVHRTLLYGGIFLYPTDKKSPNGKLRVLYEVFPMSFLMEQAGGQAFTGKQRALDLVPKKIHERSPIFLGSYDDVEEIKALYAAEEQK</sequence>
<evidence type="ECO:0000259" key="15">
    <source>
        <dbReference type="Pfam" id="PF18913"/>
    </source>
</evidence>
<dbReference type="GO" id="GO:0006002">
    <property type="term" value="P:fructose 6-phosphate metabolic process"/>
    <property type="evidence" value="ECO:0007669"/>
    <property type="project" value="TreeGrafter"/>
</dbReference>
<dbReference type="SUPFAM" id="SSF56655">
    <property type="entry name" value="Carbohydrate phosphatase"/>
    <property type="match status" value="1"/>
</dbReference>
<dbReference type="GO" id="GO:0006094">
    <property type="term" value="P:gluconeogenesis"/>
    <property type="evidence" value="ECO:0007669"/>
    <property type="project" value="TreeGrafter"/>
</dbReference>
<keyword evidence="10 13" id="KW-0119">Carbohydrate metabolism</keyword>
<name>A0AAW2LVU2_9LAMI</name>
<dbReference type="FunFam" id="3.40.190.80:FF:000001">
    <property type="entry name" value="Fructose-1,6-bisphosphatase class 1"/>
    <property type="match status" value="1"/>
</dbReference>
<dbReference type="PANTHER" id="PTHR11556:SF41">
    <property type="entry name" value="FRUCTOSE-1,6-BISPHOSPHATASE, CYTOSOLIC"/>
    <property type="match status" value="1"/>
</dbReference>
<gene>
    <name evidence="16" type="ORF">Sangu_1945800</name>
</gene>
<keyword evidence="8 13" id="KW-0378">Hydrolase</keyword>
<proteinExistence type="inferred from homology"/>
<dbReference type="InterPro" id="IPR044015">
    <property type="entry name" value="FBPase_C_dom"/>
</dbReference>
<dbReference type="InterPro" id="IPR028343">
    <property type="entry name" value="FBPtase"/>
</dbReference>
<evidence type="ECO:0000256" key="13">
    <source>
        <dbReference type="RuleBase" id="RU000508"/>
    </source>
</evidence>
<evidence type="ECO:0000256" key="3">
    <source>
        <dbReference type="ARBA" id="ARBA00004496"/>
    </source>
</evidence>
<dbReference type="GO" id="GO:0005829">
    <property type="term" value="C:cytosol"/>
    <property type="evidence" value="ECO:0007669"/>
    <property type="project" value="TreeGrafter"/>
</dbReference>
<organism evidence="16">
    <name type="scientific">Sesamum angustifolium</name>
    <dbReference type="NCBI Taxonomy" id="2727405"/>
    <lineage>
        <taxon>Eukaryota</taxon>
        <taxon>Viridiplantae</taxon>
        <taxon>Streptophyta</taxon>
        <taxon>Embryophyta</taxon>
        <taxon>Tracheophyta</taxon>
        <taxon>Spermatophyta</taxon>
        <taxon>Magnoliopsida</taxon>
        <taxon>eudicotyledons</taxon>
        <taxon>Gunneridae</taxon>
        <taxon>Pentapetalae</taxon>
        <taxon>asterids</taxon>
        <taxon>lamiids</taxon>
        <taxon>Lamiales</taxon>
        <taxon>Pedaliaceae</taxon>
        <taxon>Sesamum</taxon>
    </lineage>
</organism>
<dbReference type="Gene3D" id="3.40.190.80">
    <property type="match status" value="1"/>
</dbReference>
<evidence type="ECO:0000256" key="7">
    <source>
        <dbReference type="ARBA" id="ARBA00022723"/>
    </source>
</evidence>
<evidence type="ECO:0000256" key="8">
    <source>
        <dbReference type="ARBA" id="ARBA00022801"/>
    </source>
</evidence>
<evidence type="ECO:0000256" key="11">
    <source>
        <dbReference type="ARBA" id="ARBA00032973"/>
    </source>
</evidence>
<evidence type="ECO:0000256" key="2">
    <source>
        <dbReference type="ARBA" id="ARBA00001946"/>
    </source>
</evidence>
<evidence type="ECO:0000313" key="16">
    <source>
        <dbReference type="EMBL" id="KAL0323265.1"/>
    </source>
</evidence>
<comment type="caution">
    <text evidence="16">The sequence shown here is derived from an EMBL/GenBank/DDBJ whole genome shotgun (WGS) entry which is preliminary data.</text>
</comment>
<evidence type="ECO:0000259" key="14">
    <source>
        <dbReference type="Pfam" id="PF00316"/>
    </source>
</evidence>
<dbReference type="PRINTS" id="PR00115">
    <property type="entry name" value="F16BPHPHTASE"/>
</dbReference>
<evidence type="ECO:0000256" key="1">
    <source>
        <dbReference type="ARBA" id="ARBA00001273"/>
    </source>
</evidence>
<reference evidence="16" key="1">
    <citation type="submission" date="2020-06" db="EMBL/GenBank/DDBJ databases">
        <authorList>
            <person name="Li T."/>
            <person name="Hu X."/>
            <person name="Zhang T."/>
            <person name="Song X."/>
            <person name="Zhang H."/>
            <person name="Dai N."/>
            <person name="Sheng W."/>
            <person name="Hou X."/>
            <person name="Wei L."/>
        </authorList>
    </citation>
    <scope>NUCLEOTIDE SEQUENCE</scope>
    <source>
        <strain evidence="16">G01</strain>
        <tissue evidence="16">Leaf</tissue>
    </source>
</reference>
<accession>A0AAW2LVU2</accession>
<dbReference type="GO" id="GO:0006000">
    <property type="term" value="P:fructose metabolic process"/>
    <property type="evidence" value="ECO:0007669"/>
    <property type="project" value="TreeGrafter"/>
</dbReference>
<evidence type="ECO:0000256" key="5">
    <source>
        <dbReference type="ARBA" id="ARBA00013093"/>
    </source>
</evidence>
<feature type="domain" description="Fructose-1-6-bisphosphatase class 1 C-terminal" evidence="15">
    <location>
        <begin position="183"/>
        <end position="312"/>
    </location>
</feature>
<dbReference type="Gene3D" id="3.30.540.10">
    <property type="entry name" value="Fructose-1,6-Bisphosphatase, subunit A, domain 1"/>
    <property type="match status" value="1"/>
</dbReference>
<dbReference type="EMBL" id="JACGWK010000012">
    <property type="protein sequence ID" value="KAL0323265.1"/>
    <property type="molecule type" value="Genomic_DNA"/>
</dbReference>
<feature type="domain" description="Fructose-1-6-bisphosphatase class I N-terminal" evidence="14">
    <location>
        <begin position="13"/>
        <end position="179"/>
    </location>
</feature>
<keyword evidence="9" id="KW-0460">Magnesium</keyword>
<reference evidence="16" key="2">
    <citation type="journal article" date="2024" name="Plant">
        <title>Genomic evolution and insights into agronomic trait innovations of Sesamum species.</title>
        <authorList>
            <person name="Miao H."/>
            <person name="Wang L."/>
            <person name="Qu L."/>
            <person name="Liu H."/>
            <person name="Sun Y."/>
            <person name="Le M."/>
            <person name="Wang Q."/>
            <person name="Wei S."/>
            <person name="Zheng Y."/>
            <person name="Lin W."/>
            <person name="Duan Y."/>
            <person name="Cao H."/>
            <person name="Xiong S."/>
            <person name="Wang X."/>
            <person name="Wei L."/>
            <person name="Li C."/>
            <person name="Ma Q."/>
            <person name="Ju M."/>
            <person name="Zhao R."/>
            <person name="Li G."/>
            <person name="Mu C."/>
            <person name="Tian Q."/>
            <person name="Mei H."/>
            <person name="Zhang T."/>
            <person name="Gao T."/>
            <person name="Zhang H."/>
        </authorList>
    </citation>
    <scope>NUCLEOTIDE SEQUENCE</scope>
    <source>
        <strain evidence="16">G01</strain>
    </source>
</reference>
<evidence type="ECO:0000256" key="9">
    <source>
        <dbReference type="ARBA" id="ARBA00022842"/>
    </source>
</evidence>
<dbReference type="GO" id="GO:0015979">
    <property type="term" value="P:photosynthesis"/>
    <property type="evidence" value="ECO:0007669"/>
    <property type="project" value="UniProtKB-ARBA"/>
</dbReference>
<dbReference type="GO" id="GO:0046872">
    <property type="term" value="F:metal ion binding"/>
    <property type="evidence" value="ECO:0007669"/>
    <property type="project" value="UniProtKB-KW"/>
</dbReference>
<dbReference type="PANTHER" id="PTHR11556">
    <property type="entry name" value="FRUCTOSE-1,6-BISPHOSPHATASE-RELATED"/>
    <property type="match status" value="1"/>
</dbReference>
<comment type="catalytic activity">
    <reaction evidence="1">
        <text>beta-D-fructose 1,6-bisphosphate + H2O = beta-D-fructose 6-phosphate + phosphate</text>
        <dbReference type="Rhea" id="RHEA:11064"/>
        <dbReference type="ChEBI" id="CHEBI:15377"/>
        <dbReference type="ChEBI" id="CHEBI:32966"/>
        <dbReference type="ChEBI" id="CHEBI:43474"/>
        <dbReference type="ChEBI" id="CHEBI:57634"/>
        <dbReference type="EC" id="3.1.3.11"/>
    </reaction>
</comment>
<evidence type="ECO:0000256" key="4">
    <source>
        <dbReference type="ARBA" id="ARBA00010941"/>
    </source>
</evidence>
<comment type="subcellular location">
    <subcellularLocation>
        <location evidence="3">Cytoplasm</location>
    </subcellularLocation>
</comment>
<comment type="cofactor">
    <cofactor evidence="2">
        <name>Mg(2+)</name>
        <dbReference type="ChEBI" id="CHEBI:18420"/>
    </cofactor>
</comment>
<dbReference type="GO" id="GO:0042132">
    <property type="term" value="F:fructose 1,6-bisphosphate 1-phosphatase activity"/>
    <property type="evidence" value="ECO:0007669"/>
    <property type="project" value="UniProtKB-EC"/>
</dbReference>
<dbReference type="Pfam" id="PF18913">
    <property type="entry name" value="FBPase_C"/>
    <property type="match status" value="1"/>
</dbReference>
<dbReference type="GO" id="GO:0030388">
    <property type="term" value="P:fructose 1,6-bisphosphate metabolic process"/>
    <property type="evidence" value="ECO:0007669"/>
    <property type="project" value="UniProtKB-ARBA"/>
</dbReference>